<organism evidence="1 2">
    <name type="scientific">Leucobacter chromiiresistens</name>
    <dbReference type="NCBI Taxonomy" id="1079994"/>
    <lineage>
        <taxon>Bacteria</taxon>
        <taxon>Bacillati</taxon>
        <taxon>Actinomycetota</taxon>
        <taxon>Actinomycetes</taxon>
        <taxon>Micrococcales</taxon>
        <taxon>Microbacteriaceae</taxon>
        <taxon>Leucobacter</taxon>
    </lineage>
</organism>
<gene>
    <name evidence="1" type="ORF">NS354_06300</name>
</gene>
<reference evidence="1 2" key="1">
    <citation type="journal article" date="2016" name="Front. Microbiol.">
        <title>Genomic Resource of Rice Seed Associated Bacteria.</title>
        <authorList>
            <person name="Midha S."/>
            <person name="Bansal K."/>
            <person name="Sharma S."/>
            <person name="Kumar N."/>
            <person name="Patil P.P."/>
            <person name="Chaudhry V."/>
            <person name="Patil P.B."/>
        </authorList>
    </citation>
    <scope>NUCLEOTIDE SEQUENCE [LARGE SCALE GENOMIC DNA]</scope>
    <source>
        <strain evidence="1 2">NS354</strain>
    </source>
</reference>
<name>A0A147EPJ0_9MICO</name>
<dbReference type="OrthoDB" id="4991194at2"/>
<dbReference type="RefSeq" id="WP_058593724.1">
    <property type="nucleotide sequence ID" value="NZ_LDRK01000028.1"/>
</dbReference>
<dbReference type="AlphaFoldDB" id="A0A147EPJ0"/>
<accession>A0A147EPJ0</accession>
<dbReference type="Proteomes" id="UP000070810">
    <property type="component" value="Unassembled WGS sequence"/>
</dbReference>
<keyword evidence="2" id="KW-1185">Reference proteome</keyword>
<dbReference type="EMBL" id="LDRK01000028">
    <property type="protein sequence ID" value="KTR86105.1"/>
    <property type="molecule type" value="Genomic_DNA"/>
</dbReference>
<sequence length="104" mass="10354">MSTRPELLRQGAQRRGATCSIGFITTTLRPSEAGGGLAARLGISGPAGRTSVELAPGESAQLPGGGSVRVIDLFASPDGTQTAAAIEIDEPREADAAPGGGARP</sequence>
<protein>
    <submittedName>
        <fullName evidence="1">Uncharacterized protein</fullName>
    </submittedName>
</protein>
<evidence type="ECO:0000313" key="2">
    <source>
        <dbReference type="Proteomes" id="UP000070810"/>
    </source>
</evidence>
<proteinExistence type="predicted"/>
<evidence type="ECO:0000313" key="1">
    <source>
        <dbReference type="EMBL" id="KTR86105.1"/>
    </source>
</evidence>
<comment type="caution">
    <text evidence="1">The sequence shown here is derived from an EMBL/GenBank/DDBJ whole genome shotgun (WGS) entry which is preliminary data.</text>
</comment>
<dbReference type="PATRIC" id="fig|1079994.3.peg.1351"/>